<dbReference type="AlphaFoldDB" id="A0AAV9N3N5"/>
<comment type="caution">
    <text evidence="4">The sequence shown here is derived from an EMBL/GenBank/DDBJ whole genome shotgun (WGS) entry which is preliminary data.</text>
</comment>
<proteinExistence type="predicted"/>
<dbReference type="SUPFAM" id="SSF52096">
    <property type="entry name" value="ClpP/crotonase"/>
    <property type="match status" value="1"/>
</dbReference>
<evidence type="ECO:0000259" key="2">
    <source>
        <dbReference type="Pfam" id="PF03572"/>
    </source>
</evidence>
<evidence type="ECO:0000313" key="4">
    <source>
        <dbReference type="EMBL" id="KAK5047418.1"/>
    </source>
</evidence>
<dbReference type="Gene3D" id="3.90.226.10">
    <property type="entry name" value="2-enoyl-CoA Hydratase, Chain A, domain 1"/>
    <property type="match status" value="1"/>
</dbReference>
<feature type="region of interest" description="Disordered" evidence="1">
    <location>
        <begin position="353"/>
        <end position="380"/>
    </location>
</feature>
<dbReference type="InterPro" id="IPR029045">
    <property type="entry name" value="ClpP/crotonase-like_dom_sf"/>
</dbReference>
<dbReference type="InterPro" id="IPR052766">
    <property type="entry name" value="S41A_metabolite_peptidase"/>
</dbReference>
<reference evidence="4 5" key="1">
    <citation type="submission" date="2023-08" db="EMBL/GenBank/DDBJ databases">
        <title>Black Yeasts Isolated from many extreme environments.</title>
        <authorList>
            <person name="Coleine C."/>
            <person name="Stajich J.E."/>
            <person name="Selbmann L."/>
        </authorList>
    </citation>
    <scope>NUCLEOTIDE SEQUENCE [LARGE SCALE GENOMIC DNA]</scope>
    <source>
        <strain evidence="4 5">CCFEE 5792</strain>
    </source>
</reference>
<feature type="domain" description="Tail specific protease" evidence="2">
    <location>
        <begin position="400"/>
        <end position="605"/>
    </location>
</feature>
<evidence type="ECO:0000256" key="1">
    <source>
        <dbReference type="SAM" id="MobiDB-lite"/>
    </source>
</evidence>
<sequence length="848" mass="93912">MLVMDIGKIGPDGTYPAVDTTIQYKKTVTPLQSGKTAVISRKLEYSSEKNLVLTAKITYPSQWFTLIDTKIDDNGHIVYTFTTQAGKKTPEGRVVLLSLFSEAEETNLSEEELEAEIAYQCLRSVPLYKQPALELLDSLKGFLQVHSTLDYLVSPPPGYLHAGFDLIKSIDSIYSQVENNEYTNEYDLQIDLSLLSHMVKDDHFSIDGDLLSIFSFVRPTGSLISLSEDGIEFPSVYLFDDRYEVDESSVPRLRSTANYSAILYINSIDVHKFLELDSLTTTSQDPDALYNCEFQPSYDIFQYPALYPGSGTNIAFANKTAVHYPTTVIINKDLTNVTSGADIYEQFLVGSTDSSEESSSSRAFSKLRKRSEVATNPTPDVYDESGDVQGFWDGDIEGDVAVLHLLGFGPDTDDTEALFQEAVKEVLLQSTQAGKDKLIIDLRHNGGGTVFLALDTLVQLFPDTNPDTRSNMRASAVMYAFMKNSSDLVTIDQQANRSTGLDEVEVESEYWNSPFAWQTAWTPSGKPFKDFEDFYGPYESGPGKFVSYLQENYTNNDRTILDPSAFDITNANPNAKRPFAAENVVILTDGTCASSCSILSENLKNKFGIMSIALGGRPQKGPMQTVGGVKGSRVYDSNFLSSLPDTYHAEVAMDKSIADPIFDSWTGSAVNRFKFSVNGMNAYRMGDETETPIHFVYEAADCRIWYTPEMVEDQTILWNRVAEIAFTNRKDNVMSSEYCVEDSTQHPTSISGGLKQGEIGPQEPPKEAFPRYSGWIVDGDTITDDFLPKHDKFGPGTLDATGVVLESSGSTSTSEGVIDQTGLKDFRDFCTDHSKDSWLVTLMCTAVG</sequence>
<protein>
    <recommendedName>
        <fullName evidence="6">Tail specific protease domain-containing protein</fullName>
    </recommendedName>
</protein>
<gene>
    <name evidence="4" type="ORF">LTR84_006514</name>
</gene>
<feature type="domain" description="CPAF-like PDZ" evidence="3">
    <location>
        <begin position="216"/>
        <end position="334"/>
    </location>
</feature>
<dbReference type="EMBL" id="JAVRRD010000025">
    <property type="protein sequence ID" value="KAK5047418.1"/>
    <property type="molecule type" value="Genomic_DNA"/>
</dbReference>
<dbReference type="Pfam" id="PF23658">
    <property type="entry name" value="PDZ_CPAF_rel"/>
    <property type="match status" value="1"/>
</dbReference>
<dbReference type="Proteomes" id="UP001358417">
    <property type="component" value="Unassembled WGS sequence"/>
</dbReference>
<feature type="region of interest" description="Disordered" evidence="1">
    <location>
        <begin position="743"/>
        <end position="770"/>
    </location>
</feature>
<organism evidence="4 5">
    <name type="scientific">Exophiala bonariae</name>
    <dbReference type="NCBI Taxonomy" id="1690606"/>
    <lineage>
        <taxon>Eukaryota</taxon>
        <taxon>Fungi</taxon>
        <taxon>Dikarya</taxon>
        <taxon>Ascomycota</taxon>
        <taxon>Pezizomycotina</taxon>
        <taxon>Eurotiomycetes</taxon>
        <taxon>Chaetothyriomycetidae</taxon>
        <taxon>Chaetothyriales</taxon>
        <taxon>Herpotrichiellaceae</taxon>
        <taxon>Exophiala</taxon>
    </lineage>
</organism>
<dbReference type="PANTHER" id="PTHR37049:SF4">
    <property type="entry name" value="RHODANESE DOMAIN-CONTAINING PROTEIN"/>
    <property type="match status" value="1"/>
</dbReference>
<evidence type="ECO:0008006" key="6">
    <source>
        <dbReference type="Google" id="ProtNLM"/>
    </source>
</evidence>
<dbReference type="GO" id="GO:0008236">
    <property type="term" value="F:serine-type peptidase activity"/>
    <property type="evidence" value="ECO:0007669"/>
    <property type="project" value="InterPro"/>
</dbReference>
<evidence type="ECO:0000259" key="3">
    <source>
        <dbReference type="Pfam" id="PF23658"/>
    </source>
</evidence>
<accession>A0AAV9N3N5</accession>
<dbReference type="InterPro" id="IPR056186">
    <property type="entry name" value="PDZ_CPAF-rel"/>
</dbReference>
<dbReference type="GO" id="GO:0006508">
    <property type="term" value="P:proteolysis"/>
    <property type="evidence" value="ECO:0007669"/>
    <property type="project" value="InterPro"/>
</dbReference>
<dbReference type="Pfam" id="PF03572">
    <property type="entry name" value="Peptidase_S41"/>
    <property type="match status" value="1"/>
</dbReference>
<dbReference type="RefSeq" id="XP_064702962.1">
    <property type="nucleotide sequence ID" value="XM_064850075.1"/>
</dbReference>
<name>A0AAV9N3N5_9EURO</name>
<dbReference type="PANTHER" id="PTHR37049">
    <property type="entry name" value="PEPTIDASE S41 FAMILY PROTEIN"/>
    <property type="match status" value="1"/>
</dbReference>
<dbReference type="InterPro" id="IPR005151">
    <property type="entry name" value="Tail-specific_protease"/>
</dbReference>
<evidence type="ECO:0000313" key="5">
    <source>
        <dbReference type="Proteomes" id="UP001358417"/>
    </source>
</evidence>
<dbReference type="GeneID" id="89974686"/>
<keyword evidence="5" id="KW-1185">Reference proteome</keyword>